<dbReference type="PROSITE" id="PS50977">
    <property type="entry name" value="HTH_TETR_2"/>
    <property type="match status" value="1"/>
</dbReference>
<dbReference type="HOGENOM" id="CLU_087539_3_1_9"/>
<evidence type="ECO:0000256" key="1">
    <source>
        <dbReference type="ARBA" id="ARBA00023125"/>
    </source>
</evidence>
<dbReference type="AlphaFoldDB" id="Q1JMB5"/>
<dbReference type="KEGG" id="spk:MGAS9429_Spy0709"/>
<protein>
    <submittedName>
        <fullName evidence="4">Transcriptional regulator, TetR family</fullName>
    </submittedName>
</protein>
<dbReference type="EMBL" id="CP000259">
    <property type="protein sequence ID" value="ABF31897.1"/>
    <property type="molecule type" value="Genomic_DNA"/>
</dbReference>
<dbReference type="InterPro" id="IPR050624">
    <property type="entry name" value="HTH-type_Tx_Regulator"/>
</dbReference>
<gene>
    <name evidence="4" type="ordered locus">MGAS9429_Spy0709</name>
</gene>
<dbReference type="Pfam" id="PF00440">
    <property type="entry name" value="TetR_N"/>
    <property type="match status" value="1"/>
</dbReference>
<dbReference type="Pfam" id="PF14278">
    <property type="entry name" value="TetR_C_8"/>
    <property type="match status" value="1"/>
</dbReference>
<name>Q1JMB5_STRPC</name>
<dbReference type="GO" id="GO:0003677">
    <property type="term" value="F:DNA binding"/>
    <property type="evidence" value="ECO:0007669"/>
    <property type="project" value="UniProtKB-UniRule"/>
</dbReference>
<evidence type="ECO:0000313" key="4">
    <source>
        <dbReference type="EMBL" id="ABF31897.1"/>
    </source>
</evidence>
<feature type="DNA-binding region" description="H-T-H motif" evidence="2">
    <location>
        <begin position="34"/>
        <end position="53"/>
    </location>
</feature>
<dbReference type="SUPFAM" id="SSF46689">
    <property type="entry name" value="Homeodomain-like"/>
    <property type="match status" value="1"/>
</dbReference>
<dbReference type="PANTHER" id="PTHR43479:SF23">
    <property type="entry name" value="HTH TETR-TYPE DOMAIN-CONTAINING PROTEIN"/>
    <property type="match status" value="1"/>
</dbReference>
<dbReference type="Proteomes" id="UP000002433">
    <property type="component" value="Chromosome"/>
</dbReference>
<feature type="domain" description="HTH tetR-type" evidence="3">
    <location>
        <begin position="11"/>
        <end position="71"/>
    </location>
</feature>
<evidence type="ECO:0000313" key="5">
    <source>
        <dbReference type="Proteomes" id="UP000002433"/>
    </source>
</evidence>
<dbReference type="Gene3D" id="1.10.357.10">
    <property type="entry name" value="Tetracycline Repressor, domain 2"/>
    <property type="match status" value="1"/>
</dbReference>
<evidence type="ECO:0000259" key="3">
    <source>
        <dbReference type="PROSITE" id="PS50977"/>
    </source>
</evidence>
<organism evidence="4 5">
    <name type="scientific">Streptococcus pyogenes serotype M12 (strain MGAS9429)</name>
    <dbReference type="NCBI Taxonomy" id="370551"/>
    <lineage>
        <taxon>Bacteria</taxon>
        <taxon>Bacillati</taxon>
        <taxon>Bacillota</taxon>
        <taxon>Bacilli</taxon>
        <taxon>Lactobacillales</taxon>
        <taxon>Streptococcaceae</taxon>
        <taxon>Streptococcus</taxon>
    </lineage>
</organism>
<sequence length="176" mass="21375">MCDMTKDRQIKKTKTAIYSAFIALLQKKEYSKITVRDMITLANVGRSTFYAHYESKEMLLKELCEELFHHLFRQKRNVTFEDYLVHILKHFEQNKDSIATLLLSNDPYFLLRFKNELEHDVYPNLRCKYIDKTTIPEVFLKQFVLSSFIETLKWWLHQRQRMSANELLKYYLEFIK</sequence>
<proteinExistence type="predicted"/>
<accession>Q1JMB5</accession>
<dbReference type="InterPro" id="IPR009057">
    <property type="entry name" value="Homeodomain-like_sf"/>
</dbReference>
<dbReference type="InterPro" id="IPR001647">
    <property type="entry name" value="HTH_TetR"/>
</dbReference>
<reference evidence="4 5" key="1">
    <citation type="journal article" date="2006" name="Proc. Natl. Acad. Sci. U.S.A.">
        <title>Molecular genetic anatomy of inter- and intraserotype variation in the human bacterial pathogen group A Streptococcus.</title>
        <authorList>
            <person name="Beres S.B."/>
            <person name="Richter E.W."/>
            <person name="Nagiec M.J."/>
            <person name="Sumby P."/>
            <person name="Porcella S.F."/>
            <person name="DeLeo F.R."/>
            <person name="Musser J.M."/>
        </authorList>
    </citation>
    <scope>NUCLEOTIDE SEQUENCE [LARGE SCALE GENOMIC DNA]</scope>
    <source>
        <strain evidence="4 5">MGAS9429</strain>
    </source>
</reference>
<evidence type="ECO:0000256" key="2">
    <source>
        <dbReference type="PROSITE-ProRule" id="PRU00335"/>
    </source>
</evidence>
<dbReference type="PANTHER" id="PTHR43479">
    <property type="entry name" value="ACREF/ENVCD OPERON REPRESSOR-RELATED"/>
    <property type="match status" value="1"/>
</dbReference>
<dbReference type="InterPro" id="IPR039532">
    <property type="entry name" value="TetR_C_Firmicutes"/>
</dbReference>
<keyword evidence="1 2" id="KW-0238">DNA-binding</keyword>